<dbReference type="EMBL" id="CP000822">
    <property type="protein sequence ID" value="ABV15195.1"/>
    <property type="molecule type" value="Genomic_DNA"/>
</dbReference>
<keyword evidence="1" id="KW-1133">Transmembrane helix</keyword>
<evidence type="ECO:0000313" key="2">
    <source>
        <dbReference type="EMBL" id="ABV15195.1"/>
    </source>
</evidence>
<name>A8ANY2_CITK8</name>
<evidence type="ECO:0000313" key="3">
    <source>
        <dbReference type="Proteomes" id="UP000008148"/>
    </source>
</evidence>
<gene>
    <name evidence="2" type="ordered locus">CKO_04129</name>
</gene>
<dbReference type="AlphaFoldDB" id="A8ANY2"/>
<organism evidence="2 3">
    <name type="scientific">Citrobacter koseri (strain ATCC BAA-895 / CDC 4225-83 / SGSC4696)</name>
    <dbReference type="NCBI Taxonomy" id="290338"/>
    <lineage>
        <taxon>Bacteria</taxon>
        <taxon>Pseudomonadati</taxon>
        <taxon>Pseudomonadota</taxon>
        <taxon>Gammaproteobacteria</taxon>
        <taxon>Enterobacterales</taxon>
        <taxon>Enterobacteriaceae</taxon>
        <taxon>Citrobacter</taxon>
    </lineage>
</organism>
<dbReference type="Proteomes" id="UP000008148">
    <property type="component" value="Chromosome"/>
</dbReference>
<keyword evidence="1" id="KW-0472">Membrane</keyword>
<accession>A8ANY2</accession>
<dbReference type="HOGENOM" id="CLU_3249221_0_0_6"/>
<evidence type="ECO:0000256" key="1">
    <source>
        <dbReference type="SAM" id="Phobius"/>
    </source>
</evidence>
<dbReference type="KEGG" id="cko:CKO_04129"/>
<proteinExistence type="predicted"/>
<feature type="transmembrane region" description="Helical" evidence="1">
    <location>
        <begin position="6"/>
        <end position="24"/>
    </location>
</feature>
<keyword evidence="3" id="KW-1185">Reference proteome</keyword>
<keyword evidence="1" id="KW-0812">Transmembrane</keyword>
<reference evidence="2 3" key="1">
    <citation type="submission" date="2007-08" db="EMBL/GenBank/DDBJ databases">
        <authorList>
            <consortium name="The Citrobacter koseri Genome Sequencing Project"/>
            <person name="McClelland M."/>
            <person name="Sanderson E.K."/>
            <person name="Porwollik S."/>
            <person name="Spieth J."/>
            <person name="Clifton W.S."/>
            <person name="Latreille P."/>
            <person name="Courtney L."/>
            <person name="Wang C."/>
            <person name="Pepin K."/>
            <person name="Bhonagiri V."/>
            <person name="Nash W."/>
            <person name="Johnson M."/>
            <person name="Thiruvilangam P."/>
            <person name="Wilson R."/>
        </authorList>
    </citation>
    <scope>NUCLEOTIDE SEQUENCE [LARGE SCALE GENOMIC DNA]</scope>
    <source>
        <strain evidence="3">ATCC BAA-895 / CDC 4225-83 / SGSC4696</strain>
    </source>
</reference>
<sequence length="42" mass="4956">MSMAVIWCVNFNIGGFWFLFYSALTIRKDLLCHYPVKRLLTS</sequence>
<protein>
    <submittedName>
        <fullName evidence="2">Uncharacterized protein</fullName>
    </submittedName>
</protein>